<dbReference type="Pfam" id="PF05498">
    <property type="entry name" value="RALF"/>
    <property type="match status" value="1"/>
</dbReference>
<dbReference type="OrthoDB" id="1863600at2759"/>
<feature type="signal peptide" evidence="7">
    <location>
        <begin position="1"/>
        <end position="17"/>
    </location>
</feature>
<keyword evidence="9" id="KW-1185">Reference proteome</keyword>
<dbReference type="PANTHER" id="PTHR33136:SF89">
    <property type="entry name" value="PROTEIN RALF-LIKE 19"/>
    <property type="match status" value="1"/>
</dbReference>
<dbReference type="InterPro" id="IPR008801">
    <property type="entry name" value="RALF"/>
</dbReference>
<comment type="subcellular location">
    <subcellularLocation>
        <location evidence="1">Secreted</location>
    </subcellularLocation>
</comment>
<evidence type="ECO:0000313" key="8">
    <source>
        <dbReference type="EMBL" id="KAA8523916.1"/>
    </source>
</evidence>
<name>A0A5J5A1I7_9ASTE</name>
<gene>
    <name evidence="8" type="ORF">F0562_010339</name>
</gene>
<evidence type="ECO:0008006" key="10">
    <source>
        <dbReference type="Google" id="ProtNLM"/>
    </source>
</evidence>
<keyword evidence="5 7" id="KW-0732">Signal</keyword>
<evidence type="ECO:0000313" key="9">
    <source>
        <dbReference type="Proteomes" id="UP000325577"/>
    </source>
</evidence>
<evidence type="ECO:0000256" key="7">
    <source>
        <dbReference type="SAM" id="SignalP"/>
    </source>
</evidence>
<proteinExistence type="inferred from homology"/>
<sequence>MGFRLGLVLLLLASTMAVESKLLGETEWGLAHLSGTSGGDELVADLINLEEEMMMDSEQARRTLAQTRFISYSALKANNVPCNRRGNSYYNCKQRGRANPYRRGCSYITRCASVSIMENQNRPELIYMN</sequence>
<dbReference type="EMBL" id="CM018047">
    <property type="protein sequence ID" value="KAA8523916.1"/>
    <property type="molecule type" value="Genomic_DNA"/>
</dbReference>
<dbReference type="GO" id="GO:0009506">
    <property type="term" value="C:plasmodesma"/>
    <property type="evidence" value="ECO:0007669"/>
    <property type="project" value="TreeGrafter"/>
</dbReference>
<protein>
    <recommendedName>
        <fullName evidence="10">Rapid alkalinization factor 1</fullName>
    </recommendedName>
</protein>
<comment type="similarity">
    <text evidence="2">Belongs to the plant rapid alkalinization factor (RALF) family.</text>
</comment>
<keyword evidence="6" id="KW-1015">Disulfide bond</keyword>
<feature type="chain" id="PRO_5023810195" description="Rapid alkalinization factor 1" evidence="7">
    <location>
        <begin position="18"/>
        <end position="129"/>
    </location>
</feature>
<evidence type="ECO:0000256" key="3">
    <source>
        <dbReference type="ARBA" id="ARBA00022525"/>
    </source>
</evidence>
<accession>A0A5J5A1I7</accession>
<evidence type="ECO:0000256" key="2">
    <source>
        <dbReference type="ARBA" id="ARBA00009178"/>
    </source>
</evidence>
<reference evidence="8 9" key="1">
    <citation type="submission" date="2019-09" db="EMBL/GenBank/DDBJ databases">
        <title>A chromosome-level genome assembly of the Chinese tupelo Nyssa sinensis.</title>
        <authorList>
            <person name="Yang X."/>
            <person name="Kang M."/>
            <person name="Yang Y."/>
            <person name="Xiong H."/>
            <person name="Wang M."/>
            <person name="Zhang Z."/>
            <person name="Wang Z."/>
            <person name="Wu H."/>
            <person name="Ma T."/>
            <person name="Liu J."/>
            <person name="Xi Z."/>
        </authorList>
    </citation>
    <scope>NUCLEOTIDE SEQUENCE [LARGE SCALE GENOMIC DNA]</scope>
    <source>
        <strain evidence="8">J267</strain>
        <tissue evidence="8">Leaf</tissue>
    </source>
</reference>
<evidence type="ECO:0000256" key="6">
    <source>
        <dbReference type="ARBA" id="ARBA00023157"/>
    </source>
</evidence>
<evidence type="ECO:0000256" key="5">
    <source>
        <dbReference type="ARBA" id="ARBA00022729"/>
    </source>
</evidence>
<dbReference type="Proteomes" id="UP000325577">
    <property type="component" value="Linkage Group LG4"/>
</dbReference>
<dbReference type="GO" id="GO:0019722">
    <property type="term" value="P:calcium-mediated signaling"/>
    <property type="evidence" value="ECO:0007669"/>
    <property type="project" value="TreeGrafter"/>
</dbReference>
<organism evidence="8 9">
    <name type="scientific">Nyssa sinensis</name>
    <dbReference type="NCBI Taxonomy" id="561372"/>
    <lineage>
        <taxon>Eukaryota</taxon>
        <taxon>Viridiplantae</taxon>
        <taxon>Streptophyta</taxon>
        <taxon>Embryophyta</taxon>
        <taxon>Tracheophyta</taxon>
        <taxon>Spermatophyta</taxon>
        <taxon>Magnoliopsida</taxon>
        <taxon>eudicotyledons</taxon>
        <taxon>Gunneridae</taxon>
        <taxon>Pentapetalae</taxon>
        <taxon>asterids</taxon>
        <taxon>Cornales</taxon>
        <taxon>Nyssaceae</taxon>
        <taxon>Nyssa</taxon>
    </lineage>
</organism>
<evidence type="ECO:0000256" key="4">
    <source>
        <dbReference type="ARBA" id="ARBA00022702"/>
    </source>
</evidence>
<keyword evidence="4" id="KW-0372">Hormone</keyword>
<dbReference type="PANTHER" id="PTHR33136">
    <property type="entry name" value="RAPID ALKALINIZATION FACTOR-LIKE"/>
    <property type="match status" value="1"/>
</dbReference>
<dbReference type="GO" id="GO:0005576">
    <property type="term" value="C:extracellular region"/>
    <property type="evidence" value="ECO:0007669"/>
    <property type="project" value="UniProtKB-SubCell"/>
</dbReference>
<evidence type="ECO:0000256" key="1">
    <source>
        <dbReference type="ARBA" id="ARBA00004613"/>
    </source>
</evidence>
<dbReference type="GO" id="GO:0005179">
    <property type="term" value="F:hormone activity"/>
    <property type="evidence" value="ECO:0007669"/>
    <property type="project" value="UniProtKB-KW"/>
</dbReference>
<dbReference type="AlphaFoldDB" id="A0A5J5A1I7"/>
<keyword evidence="3" id="KW-0964">Secreted</keyword>